<dbReference type="RefSeq" id="WP_202626808.1">
    <property type="nucleotide sequence ID" value="NZ_BLJN01000003.1"/>
</dbReference>
<keyword evidence="4" id="KW-1185">Reference proteome</keyword>
<evidence type="ECO:0000259" key="2">
    <source>
        <dbReference type="Pfam" id="PF01979"/>
    </source>
</evidence>
<accession>A0A829YEH8</accession>
<dbReference type="PANTHER" id="PTHR43135:SF3">
    <property type="entry name" value="ALPHA-D-RIBOSE 1-METHYLPHOSPHONATE 5-TRIPHOSPHATE DIPHOSPHATASE"/>
    <property type="match status" value="1"/>
</dbReference>
<evidence type="ECO:0000313" key="4">
    <source>
        <dbReference type="Proteomes" id="UP000445000"/>
    </source>
</evidence>
<dbReference type="PANTHER" id="PTHR43135">
    <property type="entry name" value="ALPHA-D-RIBOSE 1-METHYLPHOSPHONATE 5-TRIPHOSPHATE DIPHOSPHATASE"/>
    <property type="match status" value="1"/>
</dbReference>
<dbReference type="Proteomes" id="UP000445000">
    <property type="component" value="Unassembled WGS sequence"/>
</dbReference>
<protein>
    <submittedName>
        <fullName evidence="3">Xaa-Pro dipeptidase</fullName>
    </submittedName>
</protein>
<dbReference type="EMBL" id="BLJN01000003">
    <property type="protein sequence ID" value="GFE81659.1"/>
    <property type="molecule type" value="Genomic_DNA"/>
</dbReference>
<evidence type="ECO:0000256" key="1">
    <source>
        <dbReference type="SAM" id="SignalP"/>
    </source>
</evidence>
<gene>
    <name evidence="3" type="ORF">GCM10011487_36590</name>
</gene>
<dbReference type="InterPro" id="IPR032466">
    <property type="entry name" value="Metal_Hydrolase"/>
</dbReference>
<sequence>MMWRSTLMAVLLLKASLVPGVSLAVPTAVFTRAAPPAGAIAIVGASVVNVEDGSVIPNAVVLIEGDRIKAVGPASTVNLPADVHKIRMDGKWLVPGLLNMHTHFGLKLPGPAGAALENETEMQLVLRMAENARQSLYAGVTTVRLVGEEHGSDFALKAAIDNGTALGPRIQTAGEIIATTGGHGFLEADGVAELSKAVRTQIKNGATWIKVAISGGISDSHGSIAASTMTHDEMKTVIEVAHRNGAKVTAHNGSPVAADEALELGIDCFEHAYHLTEKQLRTMKARGAWLVPTAVVTDEGAMEFFRKIGSPPWYLERVKSTRVDHLKMLQTAVKLGVNIALGTDQFPFEPNAGTTATVREAELYVTAGMTPLQALQAATLKPATMLEMDKEVGSLKPGHYADIIAVNANPAQDIAALRTLNFVMKGGQVVRHDQPLP</sequence>
<dbReference type="InterPro" id="IPR057744">
    <property type="entry name" value="OTAase-like"/>
</dbReference>
<dbReference type="AlphaFoldDB" id="A0A829YEH8"/>
<dbReference type="CDD" id="cd01299">
    <property type="entry name" value="Met_dep_hydrolase_A"/>
    <property type="match status" value="1"/>
</dbReference>
<proteinExistence type="predicted"/>
<dbReference type="Gene3D" id="3.20.20.140">
    <property type="entry name" value="Metal-dependent hydrolases"/>
    <property type="match status" value="1"/>
</dbReference>
<name>A0A829YEH8_9GAMM</name>
<dbReference type="InterPro" id="IPR006680">
    <property type="entry name" value="Amidohydro-rel"/>
</dbReference>
<dbReference type="SUPFAM" id="SSF51338">
    <property type="entry name" value="Composite domain of metallo-dependent hydrolases"/>
    <property type="match status" value="1"/>
</dbReference>
<dbReference type="SUPFAM" id="SSF51556">
    <property type="entry name" value="Metallo-dependent hydrolases"/>
    <property type="match status" value="1"/>
</dbReference>
<reference evidence="4" key="1">
    <citation type="submission" date="2020-01" db="EMBL/GenBank/DDBJ databases">
        <title>'Steroidobacter agaridevorans' sp. nov., agar-degrading bacteria isolated from rhizosphere soils.</title>
        <authorList>
            <person name="Ikenaga M."/>
            <person name="Kataoka M."/>
            <person name="Murouchi A."/>
            <person name="Katsuragi S."/>
            <person name="Sakai M."/>
        </authorList>
    </citation>
    <scope>NUCLEOTIDE SEQUENCE [LARGE SCALE GENOMIC DNA]</scope>
    <source>
        <strain evidence="4">YU21-B</strain>
    </source>
</reference>
<dbReference type="Gene3D" id="2.30.40.10">
    <property type="entry name" value="Urease, subunit C, domain 1"/>
    <property type="match status" value="1"/>
</dbReference>
<dbReference type="InterPro" id="IPR011059">
    <property type="entry name" value="Metal-dep_hydrolase_composite"/>
</dbReference>
<dbReference type="InterPro" id="IPR051781">
    <property type="entry name" value="Metallo-dep_Hydrolase"/>
</dbReference>
<dbReference type="Pfam" id="PF01979">
    <property type="entry name" value="Amidohydro_1"/>
    <property type="match status" value="1"/>
</dbReference>
<keyword evidence="1" id="KW-0732">Signal</keyword>
<evidence type="ECO:0000313" key="3">
    <source>
        <dbReference type="EMBL" id="GFE81659.1"/>
    </source>
</evidence>
<feature type="domain" description="Amidohydrolase-related" evidence="2">
    <location>
        <begin position="93"/>
        <end position="430"/>
    </location>
</feature>
<comment type="caution">
    <text evidence="3">The sequence shown here is derived from an EMBL/GenBank/DDBJ whole genome shotgun (WGS) entry which is preliminary data.</text>
</comment>
<feature type="chain" id="PRO_5033060987" evidence="1">
    <location>
        <begin position="25"/>
        <end position="437"/>
    </location>
</feature>
<organism evidence="3 4">
    <name type="scientific">Steroidobacter agaridevorans</name>
    <dbReference type="NCBI Taxonomy" id="2695856"/>
    <lineage>
        <taxon>Bacteria</taxon>
        <taxon>Pseudomonadati</taxon>
        <taxon>Pseudomonadota</taxon>
        <taxon>Gammaproteobacteria</taxon>
        <taxon>Steroidobacterales</taxon>
        <taxon>Steroidobacteraceae</taxon>
        <taxon>Steroidobacter</taxon>
    </lineage>
</organism>
<dbReference type="GO" id="GO:0016810">
    <property type="term" value="F:hydrolase activity, acting on carbon-nitrogen (but not peptide) bonds"/>
    <property type="evidence" value="ECO:0007669"/>
    <property type="project" value="InterPro"/>
</dbReference>
<feature type="signal peptide" evidence="1">
    <location>
        <begin position="1"/>
        <end position="24"/>
    </location>
</feature>